<organism evidence="2">
    <name type="scientific">Capitella teleta</name>
    <name type="common">Polychaete worm</name>
    <dbReference type="NCBI Taxonomy" id="283909"/>
    <lineage>
        <taxon>Eukaryota</taxon>
        <taxon>Metazoa</taxon>
        <taxon>Spiralia</taxon>
        <taxon>Lophotrochozoa</taxon>
        <taxon>Annelida</taxon>
        <taxon>Polychaeta</taxon>
        <taxon>Sedentaria</taxon>
        <taxon>Scolecida</taxon>
        <taxon>Capitellidae</taxon>
        <taxon>Capitella</taxon>
    </lineage>
</organism>
<reference evidence="4" key="1">
    <citation type="submission" date="2012-12" db="EMBL/GenBank/DDBJ databases">
        <authorList>
            <person name="Hellsten U."/>
            <person name="Grimwood J."/>
            <person name="Chapman J.A."/>
            <person name="Shapiro H."/>
            <person name="Aerts A."/>
            <person name="Otillar R.P."/>
            <person name="Terry A.Y."/>
            <person name="Boore J.L."/>
            <person name="Simakov O."/>
            <person name="Marletaz F."/>
            <person name="Cho S.-J."/>
            <person name="Edsinger-Gonzales E."/>
            <person name="Havlak P."/>
            <person name="Kuo D.-H."/>
            <person name="Larsson T."/>
            <person name="Lv J."/>
            <person name="Arendt D."/>
            <person name="Savage R."/>
            <person name="Osoegawa K."/>
            <person name="de Jong P."/>
            <person name="Lindberg D.R."/>
            <person name="Seaver E.C."/>
            <person name="Weisblat D.A."/>
            <person name="Putnam N.H."/>
            <person name="Grigoriev I.V."/>
            <person name="Rokhsar D.S."/>
        </authorList>
    </citation>
    <scope>NUCLEOTIDE SEQUENCE</scope>
    <source>
        <strain evidence="4">I ESC-2004</strain>
    </source>
</reference>
<dbReference type="EMBL" id="KB296025">
    <property type="protein sequence ID" value="ELU12366.1"/>
    <property type="molecule type" value="Genomic_DNA"/>
</dbReference>
<keyword evidence="4" id="KW-1185">Reference proteome</keyword>
<evidence type="ECO:0000256" key="1">
    <source>
        <dbReference type="SAM" id="MobiDB-lite"/>
    </source>
</evidence>
<dbReference type="EMBL" id="AMQN01019622">
    <property type="status" value="NOT_ANNOTATED_CDS"/>
    <property type="molecule type" value="Genomic_DNA"/>
</dbReference>
<dbReference type="HOGENOM" id="CLU_391412_0_0_1"/>
<gene>
    <name evidence="2" type="ORF">CAPTEDRAFT_207167</name>
</gene>
<evidence type="ECO:0000313" key="3">
    <source>
        <dbReference type="EnsemblMetazoa" id="CapteP207167"/>
    </source>
</evidence>
<reference evidence="2 4" key="2">
    <citation type="journal article" date="2013" name="Nature">
        <title>Insights into bilaterian evolution from three spiralian genomes.</title>
        <authorList>
            <person name="Simakov O."/>
            <person name="Marletaz F."/>
            <person name="Cho S.J."/>
            <person name="Edsinger-Gonzales E."/>
            <person name="Havlak P."/>
            <person name="Hellsten U."/>
            <person name="Kuo D.H."/>
            <person name="Larsson T."/>
            <person name="Lv J."/>
            <person name="Arendt D."/>
            <person name="Savage R."/>
            <person name="Osoegawa K."/>
            <person name="de Jong P."/>
            <person name="Grimwood J."/>
            <person name="Chapman J.A."/>
            <person name="Shapiro H."/>
            <person name="Aerts A."/>
            <person name="Otillar R.P."/>
            <person name="Terry A.Y."/>
            <person name="Boore J.L."/>
            <person name="Grigoriev I.V."/>
            <person name="Lindberg D.R."/>
            <person name="Seaver E.C."/>
            <person name="Weisblat D.A."/>
            <person name="Putnam N.H."/>
            <person name="Rokhsar D.S."/>
        </authorList>
    </citation>
    <scope>NUCLEOTIDE SEQUENCE</scope>
    <source>
        <strain evidence="2 4">I ESC-2004</strain>
    </source>
</reference>
<reference evidence="3" key="3">
    <citation type="submission" date="2015-06" db="UniProtKB">
        <authorList>
            <consortium name="EnsemblMetazoa"/>
        </authorList>
    </citation>
    <scope>IDENTIFICATION</scope>
</reference>
<accession>R7V7L3</accession>
<evidence type="ECO:0000313" key="2">
    <source>
        <dbReference type="EMBL" id="ELU12366.1"/>
    </source>
</evidence>
<feature type="region of interest" description="Disordered" evidence="1">
    <location>
        <begin position="548"/>
        <end position="601"/>
    </location>
</feature>
<dbReference type="AlphaFoldDB" id="R7V7L3"/>
<protein>
    <submittedName>
        <fullName evidence="2 3">Uncharacterized protein</fullName>
    </submittedName>
</protein>
<sequence length="705" mass="79480">MTSPSPHHQPTSDRRIVAERVAFIIAEPVTNYMKERMVEWAETAALHYMLFRSRSTVPCQQPQPFPPRHILVMSKADSTRITLSRGCMTIKIKLGLNTVPARLSPGRPFIERIIWDECEGALPDIVWSHGESYSLESLTYALSHTSRILDKENRLTSLVQKGDVAIKDVVTLHHVRDILHEESVTMNFESRPDLDGPVHLTFRLYDEEGHPVPLPEGTPPARGGPTNVDIVGRPNSLDNKKKHYWIYSKAPNYGKSYTICTELVGRYKAAFLADANNAMNIPANCQFLIMDEVGPSNRVPINQLKALCGGDASVSSLNRKSYGQSYVPRGDAQFIILSNHSPYDTYAVTDQKTKLRKINADVIQPLEHRFSIIRLDGDNREEKVKYMEVAKLNADDYQWHLRSTFYEALRLVNSLGGVSTKLVKTALVKLARLHQARLSNTSTTFVTLAVDLQRALPLDDYLTVVDVMDHFCVDDRICVVPESHEFTVHLTGDPERDLYGDMVANMRYDRRLLPRFNRRGALTDNGPIRDPAFERERACVIQEIRMRTSESDARQRRGRQHLTAASKEKGRGKSTAAPTRDPTIARTNHHHLARPTPPNSRGAVFFRAAEQTFNLRDDRWGRCGDRTVDDYITEMAAADIDADRCMPGPSSSGVRVFETAATGVSLGNAWPLDCPDDPMFGVEDLAGVMPFNQRDRSPIQYVTKY</sequence>
<evidence type="ECO:0000313" key="4">
    <source>
        <dbReference type="Proteomes" id="UP000014760"/>
    </source>
</evidence>
<dbReference type="Proteomes" id="UP000014760">
    <property type="component" value="Unassembled WGS sequence"/>
</dbReference>
<name>R7V7L3_CAPTE</name>
<proteinExistence type="predicted"/>
<dbReference type="EnsemblMetazoa" id="CapteT207167">
    <property type="protein sequence ID" value="CapteP207167"/>
    <property type="gene ID" value="CapteG207167"/>
</dbReference>